<reference evidence="1 2" key="1">
    <citation type="submission" date="2019-06" db="EMBL/GenBank/DDBJ databases">
        <title>Genome Sequence of the Brown Rot Fungal Pathogen Monilinia fructicola.</title>
        <authorList>
            <person name="De Miccolis Angelini R.M."/>
            <person name="Landi L."/>
            <person name="Abate D."/>
            <person name="Pollastro S."/>
            <person name="Romanazzi G."/>
            <person name="Faretra F."/>
        </authorList>
    </citation>
    <scope>NUCLEOTIDE SEQUENCE [LARGE SCALE GENOMIC DNA]</scope>
    <source>
        <strain evidence="1 2">Mfrc123</strain>
    </source>
</reference>
<name>A0A5M9J990_MONFR</name>
<accession>A0A5M9J990</accession>
<evidence type="ECO:0000313" key="2">
    <source>
        <dbReference type="Proteomes" id="UP000322873"/>
    </source>
</evidence>
<keyword evidence="2" id="KW-1185">Reference proteome</keyword>
<protein>
    <submittedName>
        <fullName evidence="1">Uncharacterized protein</fullName>
    </submittedName>
</protein>
<organism evidence="1 2">
    <name type="scientific">Monilinia fructicola</name>
    <name type="common">Brown rot fungus</name>
    <name type="synonym">Ciboria fructicola</name>
    <dbReference type="NCBI Taxonomy" id="38448"/>
    <lineage>
        <taxon>Eukaryota</taxon>
        <taxon>Fungi</taxon>
        <taxon>Dikarya</taxon>
        <taxon>Ascomycota</taxon>
        <taxon>Pezizomycotina</taxon>
        <taxon>Leotiomycetes</taxon>
        <taxon>Helotiales</taxon>
        <taxon>Sclerotiniaceae</taxon>
        <taxon>Monilinia</taxon>
    </lineage>
</organism>
<dbReference type="EMBL" id="VICG01000013">
    <property type="protein sequence ID" value="KAA8565811.1"/>
    <property type="molecule type" value="Genomic_DNA"/>
</dbReference>
<sequence length="69" mass="7843">MACMHRGDGARAIWSPWHGLHGGVLNILCNLHVFVWCIPHLSLEFELFARMVEKGNRGVESGVRGWMKK</sequence>
<proteinExistence type="predicted"/>
<gene>
    <name evidence="1" type="ORF">EYC84_009635</name>
</gene>
<evidence type="ECO:0000313" key="1">
    <source>
        <dbReference type="EMBL" id="KAA8565811.1"/>
    </source>
</evidence>
<dbReference type="AlphaFoldDB" id="A0A5M9J990"/>
<dbReference type="Proteomes" id="UP000322873">
    <property type="component" value="Unassembled WGS sequence"/>
</dbReference>
<comment type="caution">
    <text evidence="1">The sequence shown here is derived from an EMBL/GenBank/DDBJ whole genome shotgun (WGS) entry which is preliminary data.</text>
</comment>